<dbReference type="Proteomes" id="UP000093053">
    <property type="component" value="Chromosome"/>
</dbReference>
<name>A0A1B2HK69_9PSEU</name>
<proteinExistence type="inferred from homology"/>
<evidence type="ECO:0000313" key="5">
    <source>
        <dbReference type="EMBL" id="ANZ38107.1"/>
    </source>
</evidence>
<accession>A0A1B2HK69</accession>
<dbReference type="Pfam" id="PF14011">
    <property type="entry name" value="ESX-1_EspG"/>
    <property type="match status" value="1"/>
</dbReference>
<comment type="subcellular location">
    <subcellularLocation>
        <location evidence="1">Cytoplasm</location>
    </subcellularLocation>
</comment>
<evidence type="ECO:0000256" key="1">
    <source>
        <dbReference type="ARBA" id="ARBA00004496"/>
    </source>
</evidence>
<gene>
    <name evidence="5" type="ORF">BBK82_20615</name>
</gene>
<organism evidence="5 6">
    <name type="scientific">Lentzea guizhouensis</name>
    <dbReference type="NCBI Taxonomy" id="1586287"/>
    <lineage>
        <taxon>Bacteria</taxon>
        <taxon>Bacillati</taxon>
        <taxon>Actinomycetota</taxon>
        <taxon>Actinomycetes</taxon>
        <taxon>Pseudonocardiales</taxon>
        <taxon>Pseudonocardiaceae</taxon>
        <taxon>Lentzea</taxon>
    </lineage>
</organism>
<evidence type="ECO:0000256" key="3">
    <source>
        <dbReference type="ARBA" id="ARBA00022490"/>
    </source>
</evidence>
<evidence type="ECO:0000313" key="6">
    <source>
        <dbReference type="Proteomes" id="UP000093053"/>
    </source>
</evidence>
<keyword evidence="4" id="KW-0143">Chaperone</keyword>
<dbReference type="AlphaFoldDB" id="A0A1B2HK69"/>
<protein>
    <recommendedName>
        <fullName evidence="7">ESX secretion-associated protein EspG</fullName>
    </recommendedName>
</protein>
<keyword evidence="6" id="KW-1185">Reference proteome</keyword>
<evidence type="ECO:0000256" key="4">
    <source>
        <dbReference type="ARBA" id="ARBA00023186"/>
    </source>
</evidence>
<sequence length="251" mass="27884">MRQIAQLSLPAFEVLWEGLRAGSVPYPFDITSHGDTLDERDRIKAAVHQDLERRGLARRGRPEPDLEDALNLLARPELRVIALCMPDMSQEKLVRACVVARGGYAVLVSQEDTTMTLTQVQPNEIATSLAGAMPQSRPGQGKLVTVPTQAFEAQQPQQQEGFRQAVRTTENDDVRLAKQMLTGPALGNGHFLVQMEQGRTKRDYPPVTWIDTQTGRYANVQLRTGWFTIAPADNMGLARHLGQILAMTSDR</sequence>
<evidence type="ECO:0000256" key="2">
    <source>
        <dbReference type="ARBA" id="ARBA00006411"/>
    </source>
</evidence>
<dbReference type="STRING" id="1586287.BBK82_20615"/>
<comment type="similarity">
    <text evidence="2">Belongs to the EspG family.</text>
</comment>
<keyword evidence="3" id="KW-0963">Cytoplasm</keyword>
<dbReference type="KEGG" id="led:BBK82_20615"/>
<dbReference type="EMBL" id="CP016793">
    <property type="protein sequence ID" value="ANZ38107.1"/>
    <property type="molecule type" value="Genomic_DNA"/>
</dbReference>
<evidence type="ECO:0008006" key="7">
    <source>
        <dbReference type="Google" id="ProtNLM"/>
    </source>
</evidence>
<reference evidence="5 6" key="1">
    <citation type="submission" date="2016-07" db="EMBL/GenBank/DDBJ databases">
        <title>Complete genome sequence of the Lentzea guizhouensis DHS C013.</title>
        <authorList>
            <person name="Cao C."/>
        </authorList>
    </citation>
    <scope>NUCLEOTIDE SEQUENCE [LARGE SCALE GENOMIC DNA]</scope>
    <source>
        <strain evidence="5 6">DHS C013</strain>
    </source>
</reference>
<dbReference type="InterPro" id="IPR025734">
    <property type="entry name" value="EspG"/>
</dbReference>